<organism evidence="1 2">
    <name type="scientific">Caballeronia telluris</name>
    <dbReference type="NCBI Taxonomy" id="326475"/>
    <lineage>
        <taxon>Bacteria</taxon>
        <taxon>Pseudomonadati</taxon>
        <taxon>Pseudomonadota</taxon>
        <taxon>Betaproteobacteria</taxon>
        <taxon>Burkholderiales</taxon>
        <taxon>Burkholderiaceae</taxon>
        <taxon>Caballeronia</taxon>
    </lineage>
</organism>
<dbReference type="Proteomes" id="UP000054717">
    <property type="component" value="Unassembled WGS sequence"/>
</dbReference>
<reference evidence="1" key="1">
    <citation type="submission" date="2016-01" db="EMBL/GenBank/DDBJ databases">
        <authorList>
            <person name="Peeters Charlotte."/>
        </authorList>
    </citation>
    <scope>NUCLEOTIDE SEQUENCE</scope>
    <source>
        <strain evidence="1">LMG 22936</strain>
    </source>
</reference>
<protein>
    <submittedName>
        <fullName evidence="1">Uncharacterized protein</fullName>
    </submittedName>
</protein>
<name>A0A158K8V2_9BURK</name>
<sequence length="66" mass="6773">MPPTGRAMKPIAKVASDAIVPATGSIAGKNNLLKTSAAADPKMKKSYRSRVAPIALANEPAGCPNR</sequence>
<gene>
    <name evidence="1" type="ORF">AWB66_05523</name>
</gene>
<accession>A0A158K8V2</accession>
<comment type="caution">
    <text evidence="1">The sequence shown here is derived from an EMBL/GenBank/DDBJ whole genome shotgun (WGS) entry which is preliminary data.</text>
</comment>
<proteinExistence type="predicted"/>
<dbReference type="EMBL" id="FCNZ02000032">
    <property type="protein sequence ID" value="SAL76960.1"/>
    <property type="molecule type" value="Genomic_DNA"/>
</dbReference>
<evidence type="ECO:0000313" key="2">
    <source>
        <dbReference type="Proteomes" id="UP000054717"/>
    </source>
</evidence>
<dbReference type="AlphaFoldDB" id="A0A158K8V2"/>
<keyword evidence="2" id="KW-1185">Reference proteome</keyword>
<evidence type="ECO:0000313" key="1">
    <source>
        <dbReference type="EMBL" id="SAL76960.1"/>
    </source>
</evidence>